<feature type="region of interest" description="Disordered" evidence="1">
    <location>
        <begin position="104"/>
        <end position="156"/>
    </location>
</feature>
<feature type="compositionally biased region" description="Pro residues" evidence="1">
    <location>
        <begin position="1"/>
        <end position="11"/>
    </location>
</feature>
<feature type="region of interest" description="Disordered" evidence="1">
    <location>
        <begin position="1"/>
        <end position="22"/>
    </location>
</feature>
<dbReference type="Proteomes" id="UP001055439">
    <property type="component" value="Chromosome 10"/>
</dbReference>
<dbReference type="Gene3D" id="3.30.530.20">
    <property type="match status" value="1"/>
</dbReference>
<protein>
    <submittedName>
        <fullName evidence="2">Polyketide cyclase / dehydrase and lipid transport</fullName>
    </submittedName>
</protein>
<dbReference type="AlphaFoldDB" id="A0A9E7EUS9"/>
<evidence type="ECO:0000313" key="3">
    <source>
        <dbReference type="Proteomes" id="UP001055439"/>
    </source>
</evidence>
<feature type="region of interest" description="Disordered" evidence="1">
    <location>
        <begin position="171"/>
        <end position="216"/>
    </location>
</feature>
<reference evidence="2" key="1">
    <citation type="submission" date="2022-05" db="EMBL/GenBank/DDBJ databases">
        <title>The Musa troglodytarum L. genome provides insights into the mechanism of non-climacteric behaviour and enrichment of carotenoids.</title>
        <authorList>
            <person name="Wang J."/>
        </authorList>
    </citation>
    <scope>NUCLEOTIDE SEQUENCE</scope>
    <source>
        <tissue evidence="2">Leaf</tissue>
    </source>
</reference>
<proteinExistence type="predicted"/>
<keyword evidence="3" id="KW-1185">Reference proteome</keyword>
<dbReference type="InterPro" id="IPR023393">
    <property type="entry name" value="START-like_dom_sf"/>
</dbReference>
<name>A0A9E7EUS9_9LILI</name>
<feature type="compositionally biased region" description="Low complexity" evidence="1">
    <location>
        <begin position="171"/>
        <end position="191"/>
    </location>
</feature>
<accession>A0A9E7EUS9</accession>
<feature type="region of interest" description="Disordered" evidence="1">
    <location>
        <begin position="229"/>
        <end position="256"/>
    </location>
</feature>
<gene>
    <name evidence="2" type="ORF">MUK42_05597</name>
</gene>
<organism evidence="2 3">
    <name type="scientific">Musa troglodytarum</name>
    <name type="common">fe'i banana</name>
    <dbReference type="NCBI Taxonomy" id="320322"/>
    <lineage>
        <taxon>Eukaryota</taxon>
        <taxon>Viridiplantae</taxon>
        <taxon>Streptophyta</taxon>
        <taxon>Embryophyta</taxon>
        <taxon>Tracheophyta</taxon>
        <taxon>Spermatophyta</taxon>
        <taxon>Magnoliopsida</taxon>
        <taxon>Liliopsida</taxon>
        <taxon>Zingiberales</taxon>
        <taxon>Musaceae</taxon>
        <taxon>Musa</taxon>
    </lineage>
</organism>
<evidence type="ECO:0000256" key="1">
    <source>
        <dbReference type="SAM" id="MobiDB-lite"/>
    </source>
</evidence>
<sequence>MPHSSPKPSPPLHRIGGKPVPGAAAAAGAPVRCAGHGVPGVVSRHHEHAVEAHQCCSALVQHVAAPVAMVWSVVRRFDQPQTYKHFVKSCHVIDGGGDVGTLRRSASCPACRRRPAGSASRSSTTSATCSASGWSAGSTASPTTAPSQPSTRRPRGARWWWSRTWWTCRRGTPGTTPASSSTPSSGATSSPWRAQPRTWPSARGRPSNFPPNPTPWLPIFQASAAATPLACPPEADNDVPEQLLSPSTSGNFEEREKNRETRSYLFFFFSRLCFGPPEPLRIKCLCTSVYTQTLQESKTDVSLVFHRASAAAFTDVRTLRGVRRRGSTDRGERRWAPRLVGRSAWQP</sequence>
<dbReference type="SUPFAM" id="SSF55961">
    <property type="entry name" value="Bet v1-like"/>
    <property type="match status" value="1"/>
</dbReference>
<evidence type="ECO:0000313" key="2">
    <source>
        <dbReference type="EMBL" id="URD82986.1"/>
    </source>
</evidence>
<dbReference type="EMBL" id="CP097503">
    <property type="protein sequence ID" value="URD82986.1"/>
    <property type="molecule type" value="Genomic_DNA"/>
</dbReference>